<name>A0ABQ4IU61_9ACTN</name>
<sequence>MSPDEQDPHVLLGVSRDASLAQIRERYLILVQVWHPDKHQASPQNVREEATRQMQHINAAYKLLTDSRERETRERRDRQSNEHDRAKRQRESRARQAEQREAREREAREREAREQRAREREAREQEARERAAREQAEAERLAREREAREREAREHQHPRARWTHPRYDSAKLSGPLTIHPIAVSLTDGAEGYTLLARSEDKGSVVFFPGADGQLLLFRSAEALQRYLIESDTHDLADIPGWDDFMNSILRTGISADDDRSFDFELMLYNIRRPPTDWVPRLFIPNRDLIFEIAEAFELGQVLILMRVGSPIDVVDDLLRVVDRPLAGWGARRQLGTVEAGLASVAWRQVLRYVENRIRWLR</sequence>
<dbReference type="RefSeq" id="WP_203997012.1">
    <property type="nucleotide sequence ID" value="NZ_BOPB01000009.1"/>
</dbReference>
<evidence type="ECO:0000256" key="1">
    <source>
        <dbReference type="SAM" id="MobiDB-lite"/>
    </source>
</evidence>
<dbReference type="InterPro" id="IPR050817">
    <property type="entry name" value="DjlA_DnaK_co-chaperone"/>
</dbReference>
<keyword evidence="4" id="KW-1185">Reference proteome</keyword>
<dbReference type="InterPro" id="IPR036869">
    <property type="entry name" value="J_dom_sf"/>
</dbReference>
<dbReference type="Gene3D" id="1.10.287.110">
    <property type="entry name" value="DnaJ domain"/>
    <property type="match status" value="1"/>
</dbReference>
<organism evidence="3 4">
    <name type="scientific">Micromonospora lutea</name>
    <dbReference type="NCBI Taxonomy" id="419825"/>
    <lineage>
        <taxon>Bacteria</taxon>
        <taxon>Bacillati</taxon>
        <taxon>Actinomycetota</taxon>
        <taxon>Actinomycetes</taxon>
        <taxon>Micromonosporales</taxon>
        <taxon>Micromonosporaceae</taxon>
        <taxon>Micromonospora</taxon>
    </lineage>
</organism>
<reference evidence="3 4" key="1">
    <citation type="submission" date="2021-01" db="EMBL/GenBank/DDBJ databases">
        <title>Whole genome shotgun sequence of Verrucosispora lutea NBRC 106530.</title>
        <authorList>
            <person name="Komaki H."/>
            <person name="Tamura T."/>
        </authorList>
    </citation>
    <scope>NUCLEOTIDE SEQUENCE [LARGE SCALE GENOMIC DNA]</scope>
    <source>
        <strain evidence="3 4">NBRC 106530</strain>
    </source>
</reference>
<dbReference type="PRINTS" id="PR00625">
    <property type="entry name" value="JDOMAIN"/>
</dbReference>
<accession>A0ABQ4IU61</accession>
<dbReference type="PROSITE" id="PS50076">
    <property type="entry name" value="DNAJ_2"/>
    <property type="match status" value="1"/>
</dbReference>
<feature type="compositionally biased region" description="Basic and acidic residues" evidence="1">
    <location>
        <begin position="65"/>
        <end position="157"/>
    </location>
</feature>
<feature type="region of interest" description="Disordered" evidence="1">
    <location>
        <begin position="61"/>
        <end position="169"/>
    </location>
</feature>
<dbReference type="CDD" id="cd06257">
    <property type="entry name" value="DnaJ"/>
    <property type="match status" value="1"/>
</dbReference>
<dbReference type="EMBL" id="BOPB01000009">
    <property type="protein sequence ID" value="GIJ21464.1"/>
    <property type="molecule type" value="Genomic_DNA"/>
</dbReference>
<evidence type="ECO:0000313" key="3">
    <source>
        <dbReference type="EMBL" id="GIJ21464.1"/>
    </source>
</evidence>
<gene>
    <name evidence="3" type="ORF">Vlu01_20880</name>
</gene>
<dbReference type="Proteomes" id="UP000643165">
    <property type="component" value="Unassembled WGS sequence"/>
</dbReference>
<protein>
    <recommendedName>
        <fullName evidence="2">J domain-containing protein</fullName>
    </recommendedName>
</protein>
<dbReference type="InterPro" id="IPR001623">
    <property type="entry name" value="DnaJ_domain"/>
</dbReference>
<evidence type="ECO:0000313" key="4">
    <source>
        <dbReference type="Proteomes" id="UP000643165"/>
    </source>
</evidence>
<dbReference type="PANTHER" id="PTHR24074">
    <property type="entry name" value="CO-CHAPERONE PROTEIN DJLA"/>
    <property type="match status" value="1"/>
</dbReference>
<dbReference type="SMART" id="SM00271">
    <property type="entry name" value="DnaJ"/>
    <property type="match status" value="1"/>
</dbReference>
<dbReference type="Pfam" id="PF00226">
    <property type="entry name" value="DnaJ"/>
    <property type="match status" value="1"/>
</dbReference>
<dbReference type="SUPFAM" id="SSF46565">
    <property type="entry name" value="Chaperone J-domain"/>
    <property type="match status" value="1"/>
</dbReference>
<evidence type="ECO:0000259" key="2">
    <source>
        <dbReference type="PROSITE" id="PS50076"/>
    </source>
</evidence>
<feature type="domain" description="J" evidence="2">
    <location>
        <begin position="7"/>
        <end position="80"/>
    </location>
</feature>
<proteinExistence type="predicted"/>
<comment type="caution">
    <text evidence="3">The sequence shown here is derived from an EMBL/GenBank/DDBJ whole genome shotgun (WGS) entry which is preliminary data.</text>
</comment>